<evidence type="ECO:0000256" key="6">
    <source>
        <dbReference type="ARBA" id="ARBA00022968"/>
    </source>
</evidence>
<dbReference type="EMBL" id="ML004976">
    <property type="protein sequence ID" value="RKP21218.1"/>
    <property type="molecule type" value="Genomic_DNA"/>
</dbReference>
<dbReference type="AlphaFoldDB" id="A0A075B4F6"/>
<dbReference type="Gene3D" id="3.90.550.50">
    <property type="match status" value="1"/>
</dbReference>
<name>A0A075B4F6_ROZAC</name>
<dbReference type="OrthoDB" id="361383at2759"/>
<dbReference type="InterPro" id="IPR021131">
    <property type="entry name" value="Ribosomal_uL15/eL18"/>
</dbReference>
<feature type="compositionally biased region" description="Basic residues" evidence="11">
    <location>
        <begin position="30"/>
        <end position="48"/>
    </location>
</feature>
<keyword evidence="6" id="KW-0735">Signal-anchor</keyword>
<evidence type="ECO:0000256" key="7">
    <source>
        <dbReference type="ARBA" id="ARBA00022980"/>
    </source>
</evidence>
<dbReference type="SUPFAM" id="SSF52080">
    <property type="entry name" value="Ribosomal proteins L15p and L18e"/>
    <property type="match status" value="1"/>
</dbReference>
<proteinExistence type="inferred from homology"/>
<keyword evidence="7 14" id="KW-0689">Ribosomal protein</keyword>
<dbReference type="HAMAP" id="MF_01341">
    <property type="entry name" value="Ribosomal_uL15"/>
    <property type="match status" value="1"/>
</dbReference>
<dbReference type="Proteomes" id="UP000030755">
    <property type="component" value="Unassembled WGS sequence"/>
</dbReference>
<dbReference type="STRING" id="988480.A0A075B4F6"/>
<evidence type="ECO:0000256" key="1">
    <source>
        <dbReference type="ARBA" id="ARBA00004606"/>
    </source>
</evidence>
<evidence type="ECO:0000256" key="4">
    <source>
        <dbReference type="ARBA" id="ARBA00022679"/>
    </source>
</evidence>
<dbReference type="HOGENOM" id="CLU_437519_0_0_1"/>
<reference evidence="14 16" key="1">
    <citation type="journal article" date="2013" name="Curr. Biol.">
        <title>Shared signatures of parasitism and phylogenomics unite Cryptomycota and microsporidia.</title>
        <authorList>
            <person name="James T.Y."/>
            <person name="Pelin A."/>
            <person name="Bonen L."/>
            <person name="Ahrendt S."/>
            <person name="Sain D."/>
            <person name="Corradi N."/>
            <person name="Stajich J.E."/>
        </authorList>
    </citation>
    <scope>NUCLEOTIDE SEQUENCE [LARGE SCALE GENOMIC DNA]</scope>
    <source>
        <strain evidence="14">CSF55</strain>
        <strain evidence="14">CSF55</strain>
    </source>
</reference>
<accession>A0A075B4F6</accession>
<keyword evidence="5" id="KW-0812">Transmembrane</keyword>
<evidence type="ECO:0000256" key="5">
    <source>
        <dbReference type="ARBA" id="ARBA00022692"/>
    </source>
</evidence>
<feature type="region of interest" description="Disordered" evidence="11">
    <location>
        <begin position="21"/>
        <end position="68"/>
    </location>
</feature>
<evidence type="ECO:0000313" key="14">
    <source>
        <dbReference type="EMBL" id="EPZ36320.1"/>
    </source>
</evidence>
<dbReference type="Proteomes" id="UP000281549">
    <property type="component" value="Unassembled WGS sequence"/>
</dbReference>
<keyword evidence="4" id="KW-0808">Transferase</keyword>
<dbReference type="GO" id="GO:0016020">
    <property type="term" value="C:membrane"/>
    <property type="evidence" value="ECO:0007669"/>
    <property type="project" value="UniProtKB-SubCell"/>
</dbReference>
<evidence type="ECO:0000256" key="9">
    <source>
        <dbReference type="ARBA" id="ARBA00023136"/>
    </source>
</evidence>
<feature type="domain" description="Large ribosomal subunit protein uL15/eL18" evidence="12">
    <location>
        <begin position="88"/>
        <end position="164"/>
    </location>
</feature>
<dbReference type="EMBL" id="KE560597">
    <property type="protein sequence ID" value="EPZ36320.1"/>
    <property type="molecule type" value="Genomic_DNA"/>
</dbReference>
<comment type="subcellular location">
    <subcellularLocation>
        <location evidence="1">Membrane</location>
        <topology evidence="1">Single-pass type II membrane protein</topology>
    </subcellularLocation>
</comment>
<dbReference type="GO" id="GO:0015934">
    <property type="term" value="C:large ribosomal subunit"/>
    <property type="evidence" value="ECO:0007669"/>
    <property type="project" value="InterPro"/>
</dbReference>
<gene>
    <name evidence="14" type="ORF">O9G_004748</name>
    <name evidence="15" type="ORF">ROZALSC1DRAFT_27363</name>
</gene>
<keyword evidence="10" id="KW-0687">Ribonucleoprotein</keyword>
<keyword evidence="8" id="KW-1133">Transmembrane helix</keyword>
<dbReference type="InterPro" id="IPR030878">
    <property type="entry name" value="Ribosomal_uL15"/>
</dbReference>
<organism evidence="14 16">
    <name type="scientific">Rozella allomycis (strain CSF55)</name>
    <dbReference type="NCBI Taxonomy" id="988480"/>
    <lineage>
        <taxon>Eukaryota</taxon>
        <taxon>Fungi</taxon>
        <taxon>Fungi incertae sedis</taxon>
        <taxon>Cryptomycota</taxon>
        <taxon>Cryptomycota incertae sedis</taxon>
        <taxon>Rozella</taxon>
    </lineage>
</organism>
<dbReference type="InterPro" id="IPR005749">
    <property type="entry name" value="Ribosomal_uL15_bac-type"/>
</dbReference>
<evidence type="ECO:0000256" key="11">
    <source>
        <dbReference type="SAM" id="MobiDB-lite"/>
    </source>
</evidence>
<dbReference type="GO" id="GO:0016757">
    <property type="term" value="F:glycosyltransferase activity"/>
    <property type="evidence" value="ECO:0007669"/>
    <property type="project" value="UniProtKB-KW"/>
</dbReference>
<evidence type="ECO:0000259" key="13">
    <source>
        <dbReference type="Pfam" id="PF02434"/>
    </source>
</evidence>
<keyword evidence="16" id="KW-1185">Reference proteome</keyword>
<dbReference type="InterPro" id="IPR003378">
    <property type="entry name" value="Fringe-like_glycosylTrfase"/>
</dbReference>
<dbReference type="Pfam" id="PF02434">
    <property type="entry name" value="Fringe"/>
    <property type="match status" value="1"/>
</dbReference>
<evidence type="ECO:0000313" key="15">
    <source>
        <dbReference type="EMBL" id="RKP21218.1"/>
    </source>
</evidence>
<evidence type="ECO:0000313" key="16">
    <source>
        <dbReference type="Proteomes" id="UP000030755"/>
    </source>
</evidence>
<dbReference type="PANTHER" id="PTHR12934:SF11">
    <property type="entry name" value="LARGE RIBOSOMAL SUBUNIT PROTEIN UL15M"/>
    <property type="match status" value="1"/>
</dbReference>
<feature type="domain" description="Fringe-like glycosyltransferase" evidence="13">
    <location>
        <begin position="448"/>
        <end position="616"/>
    </location>
</feature>
<evidence type="ECO:0000256" key="3">
    <source>
        <dbReference type="ARBA" id="ARBA00022676"/>
    </source>
</evidence>
<evidence type="ECO:0000259" key="12">
    <source>
        <dbReference type="Pfam" id="PF00828"/>
    </source>
</evidence>
<dbReference type="Gene3D" id="3.100.10.10">
    <property type="match status" value="1"/>
</dbReference>
<protein>
    <submittedName>
        <fullName evidence="14">Ribosomal protein L18e/L15P domain-containing protein</fullName>
    </submittedName>
</protein>
<dbReference type="PANTHER" id="PTHR12934">
    <property type="entry name" value="50S RIBOSOMAL PROTEIN L15"/>
    <property type="match status" value="1"/>
</dbReference>
<reference evidence="17" key="2">
    <citation type="journal article" date="2018" name="Nat. Microbiol.">
        <title>Leveraging single-cell genomics to expand the fungal tree of life.</title>
        <authorList>
            <person name="Ahrendt S.R."/>
            <person name="Quandt C.A."/>
            <person name="Ciobanu D."/>
            <person name="Clum A."/>
            <person name="Salamov A."/>
            <person name="Andreopoulos B."/>
            <person name="Cheng J.F."/>
            <person name="Woyke T."/>
            <person name="Pelin A."/>
            <person name="Henrissat B."/>
            <person name="Reynolds N.K."/>
            <person name="Benny G.L."/>
            <person name="Smith M.E."/>
            <person name="James T.Y."/>
            <person name="Grigoriev I.V."/>
        </authorList>
    </citation>
    <scope>NUCLEOTIDE SEQUENCE [LARGE SCALE GENOMIC DNA]</scope>
    <source>
        <strain evidence="17">CSF55</strain>
    </source>
</reference>
<sequence>MNRTPTAYFHLSTMLQRVACNNLSPVPGSRKSKRPRGKRHGRGNKGAKSKSGNSVPRGFEGGQSPLQITSPKWITDKMVKERGKCKELALGHLQYLINNGRLDPFNKIDLRVLRRAGVTNASSTKKLLVTGRDGSFLQTPLTIEAHEFEEDAIKRIEELGGSVTAVHLPPPSARALLFPDKYDKNTLFAAPVSNKERITYFSWKKRGYLSPPKLYENITNLEFLKRYVIIRPTKNYVLVYPSLAQEYDDLGIDLDSLPFADQFYDDQKIIIERVENMNKTGTFDEKILNYLPKMKNPPLDKMKNLHPELLNWLLEYKNKYLAEIQEKNEEIRKRQESENEELGEGFKYFSFPLKLAITLILTVLILIQLNINSKIKVGEYNIENRYESSQIDVNDTTEQFSRVSSYLRKFSKSSKEVFLTDEEFRIFLNSKFNGTGLLPYKGRMLYNSSDILFIVMGSKAKRHRSVIAKNTWHQWAEKIIIFGDEMDLNINMVTLSDLKGKWNYTDAQHRQLKGMKWLHENRTNLTKTCKWIMLVDDDTWVNVPATIHFLSQYDSRLLTAFGYIWDKLFEKDEAFHSGGAGIILSYPAFSKVSDSLYTDKCPFMDWNDVTIANCLYRTGDASAEA</sequence>
<evidence type="ECO:0000256" key="10">
    <source>
        <dbReference type="ARBA" id="ARBA00023274"/>
    </source>
</evidence>
<keyword evidence="9" id="KW-0472">Membrane</keyword>
<evidence type="ECO:0000313" key="17">
    <source>
        <dbReference type="Proteomes" id="UP000281549"/>
    </source>
</evidence>
<comment type="similarity">
    <text evidence="2">Belongs to the universal ribosomal protein uL15 family.</text>
</comment>
<keyword evidence="3" id="KW-0328">Glycosyltransferase</keyword>
<dbReference type="Pfam" id="PF00828">
    <property type="entry name" value="Ribosomal_L27A"/>
    <property type="match status" value="1"/>
</dbReference>
<evidence type="ECO:0000256" key="8">
    <source>
        <dbReference type="ARBA" id="ARBA00022989"/>
    </source>
</evidence>
<reference evidence="15" key="3">
    <citation type="submission" date="2018-08" db="EMBL/GenBank/DDBJ databases">
        <title>Leveraging single-cell genomics to expand the Fungal Tree of Life.</title>
        <authorList>
            <consortium name="DOE Joint Genome Institute"/>
            <person name="Ahrendt S.R."/>
            <person name="Quandt C.A."/>
            <person name="Ciobanu D."/>
            <person name="Clum A."/>
            <person name="Salamov A."/>
            <person name="Andreopoulos B."/>
            <person name="Cheng J.-F."/>
            <person name="Woyke T."/>
            <person name="Pelin A."/>
            <person name="Henrissat B."/>
            <person name="Reynolds N."/>
            <person name="Benny G.L."/>
            <person name="Smith M.E."/>
            <person name="James T.Y."/>
            <person name="Grigoriev I.V."/>
        </authorList>
    </citation>
    <scope>NUCLEOTIDE SEQUENCE</scope>
    <source>
        <strain evidence="15">CSF55</strain>
    </source>
</reference>
<dbReference type="InterPro" id="IPR036227">
    <property type="entry name" value="Ribosomal_uL15/eL18_sf"/>
</dbReference>
<evidence type="ECO:0000256" key="2">
    <source>
        <dbReference type="ARBA" id="ARBA00007320"/>
    </source>
</evidence>
<dbReference type="GO" id="GO:0003735">
    <property type="term" value="F:structural constituent of ribosome"/>
    <property type="evidence" value="ECO:0007669"/>
    <property type="project" value="InterPro"/>
</dbReference>
<dbReference type="GO" id="GO:0006412">
    <property type="term" value="P:translation"/>
    <property type="evidence" value="ECO:0007669"/>
    <property type="project" value="InterPro"/>
</dbReference>